<comment type="caution">
    <text evidence="2">The sequence shown here is derived from an EMBL/GenBank/DDBJ whole genome shotgun (WGS) entry which is preliminary data.</text>
</comment>
<organism evidence="2 3">
    <name type="scientific">Candidatus Thermodesulfobacterium syntrophicum</name>
    <dbReference type="NCBI Taxonomy" id="3060442"/>
    <lineage>
        <taxon>Bacteria</taxon>
        <taxon>Pseudomonadati</taxon>
        <taxon>Thermodesulfobacteriota</taxon>
        <taxon>Thermodesulfobacteria</taxon>
        <taxon>Thermodesulfobacteriales</taxon>
        <taxon>Thermodesulfobacteriaceae</taxon>
        <taxon>Thermodesulfobacterium</taxon>
    </lineage>
</organism>
<sequence length="230" mass="26601">MVSQGLMREEQGSGTTKIFAIGDIHGCLWSLEKLLNILPVNWGKDLVIFLGDYIDRGPDPRGVIEKILELKEFYKDKIIPLKGNHEWMFERFLRGIDTDVFLYNGGGTTLKGYYNKKGYLEIPEEHLRFLKELKLYYETDNYIFVHAGLRPGKELKDQDEEDLLWIRESFYLSEYKFPKIVVFGHTPFPAPLILEDRIGIDTGCVYGGALTAIELPEKKIYQIECRGQIV</sequence>
<evidence type="ECO:0000259" key="1">
    <source>
        <dbReference type="Pfam" id="PF00149"/>
    </source>
</evidence>
<dbReference type="PANTHER" id="PTHR42850">
    <property type="entry name" value="METALLOPHOSPHOESTERASE"/>
    <property type="match status" value="1"/>
</dbReference>
<evidence type="ECO:0000313" key="3">
    <source>
        <dbReference type="Proteomes" id="UP001144110"/>
    </source>
</evidence>
<accession>A0AAE3P446</accession>
<dbReference type="GO" id="GO:0016791">
    <property type="term" value="F:phosphatase activity"/>
    <property type="evidence" value="ECO:0007669"/>
    <property type="project" value="TreeGrafter"/>
</dbReference>
<dbReference type="GO" id="GO:0110154">
    <property type="term" value="P:RNA decapping"/>
    <property type="evidence" value="ECO:0007669"/>
    <property type="project" value="TreeGrafter"/>
</dbReference>
<proteinExistence type="predicted"/>
<dbReference type="GO" id="GO:0008803">
    <property type="term" value="F:bis(5'-nucleosyl)-tetraphosphatase (symmetrical) activity"/>
    <property type="evidence" value="ECO:0007669"/>
    <property type="project" value="TreeGrafter"/>
</dbReference>
<dbReference type="InterPro" id="IPR050126">
    <property type="entry name" value="Ap4A_hydrolase"/>
</dbReference>
<dbReference type="AlphaFoldDB" id="A0AAE3P446"/>
<name>A0AAE3P446_9BACT</name>
<dbReference type="SUPFAM" id="SSF56300">
    <property type="entry name" value="Metallo-dependent phosphatases"/>
    <property type="match status" value="1"/>
</dbReference>
<dbReference type="EMBL" id="JAPHEG010000002">
    <property type="protein sequence ID" value="MDF2953415.1"/>
    <property type="molecule type" value="Genomic_DNA"/>
</dbReference>
<dbReference type="Gene3D" id="3.60.21.10">
    <property type="match status" value="1"/>
</dbReference>
<feature type="domain" description="Calcineurin-like phosphoesterase" evidence="1">
    <location>
        <begin position="17"/>
        <end position="189"/>
    </location>
</feature>
<dbReference type="Pfam" id="PF00149">
    <property type="entry name" value="Metallophos"/>
    <property type="match status" value="1"/>
</dbReference>
<dbReference type="InterPro" id="IPR004843">
    <property type="entry name" value="Calcineurin-like_PHP"/>
</dbReference>
<dbReference type="PANTHER" id="PTHR42850:SF4">
    <property type="entry name" value="ZINC-DEPENDENT ENDOPOLYPHOSPHATASE"/>
    <property type="match status" value="1"/>
</dbReference>
<reference evidence="2" key="1">
    <citation type="submission" date="2022-11" db="EMBL/GenBank/DDBJ databases">
        <title>Candidatus Alkanophaga archaea from heated hydrothermal vent sediment oxidize petroleum alkanes.</title>
        <authorList>
            <person name="Zehnle H."/>
            <person name="Laso-Perez R."/>
            <person name="Lipp J."/>
            <person name="Teske A."/>
            <person name="Wegener G."/>
        </authorList>
    </citation>
    <scope>NUCLEOTIDE SEQUENCE</scope>
    <source>
        <strain evidence="2">MCA70</strain>
    </source>
</reference>
<gene>
    <name evidence="2" type="ORF">OD816_000660</name>
</gene>
<dbReference type="GO" id="GO:0005737">
    <property type="term" value="C:cytoplasm"/>
    <property type="evidence" value="ECO:0007669"/>
    <property type="project" value="TreeGrafter"/>
</dbReference>
<dbReference type="Proteomes" id="UP001144110">
    <property type="component" value="Unassembled WGS sequence"/>
</dbReference>
<dbReference type="InterPro" id="IPR029052">
    <property type="entry name" value="Metallo-depent_PP-like"/>
</dbReference>
<dbReference type="CDD" id="cd00144">
    <property type="entry name" value="MPP_PPP_family"/>
    <property type="match status" value="1"/>
</dbReference>
<protein>
    <submittedName>
        <fullName evidence="2">Phosphohydrolase</fullName>
    </submittedName>
</protein>
<evidence type="ECO:0000313" key="2">
    <source>
        <dbReference type="EMBL" id="MDF2953415.1"/>
    </source>
</evidence>